<accession>A0A9D4GB89</accession>
<dbReference type="EMBL" id="JAIWYP010000006">
    <property type="protein sequence ID" value="KAH3813939.1"/>
    <property type="molecule type" value="Genomic_DNA"/>
</dbReference>
<gene>
    <name evidence="1" type="ORF">DPMN_142412</name>
</gene>
<keyword evidence="2" id="KW-1185">Reference proteome</keyword>
<organism evidence="1 2">
    <name type="scientific">Dreissena polymorpha</name>
    <name type="common">Zebra mussel</name>
    <name type="synonym">Mytilus polymorpha</name>
    <dbReference type="NCBI Taxonomy" id="45954"/>
    <lineage>
        <taxon>Eukaryota</taxon>
        <taxon>Metazoa</taxon>
        <taxon>Spiralia</taxon>
        <taxon>Lophotrochozoa</taxon>
        <taxon>Mollusca</taxon>
        <taxon>Bivalvia</taxon>
        <taxon>Autobranchia</taxon>
        <taxon>Heteroconchia</taxon>
        <taxon>Euheterodonta</taxon>
        <taxon>Imparidentia</taxon>
        <taxon>Neoheterodontei</taxon>
        <taxon>Myida</taxon>
        <taxon>Dreissenoidea</taxon>
        <taxon>Dreissenidae</taxon>
        <taxon>Dreissena</taxon>
    </lineage>
</organism>
<proteinExistence type="predicted"/>
<protein>
    <submittedName>
        <fullName evidence="1">Uncharacterized protein</fullName>
    </submittedName>
</protein>
<evidence type="ECO:0000313" key="2">
    <source>
        <dbReference type="Proteomes" id="UP000828390"/>
    </source>
</evidence>
<dbReference type="Proteomes" id="UP000828390">
    <property type="component" value="Unassembled WGS sequence"/>
</dbReference>
<sequence>MRLLPRKQHRSKPLGRPRSKAAMIFDCRPMKKCATRIENPSKIFRFRMLWGNGCQSGTPSTRLSLLNFCCNITCLKLDL</sequence>
<name>A0A9D4GB89_DREPO</name>
<comment type="caution">
    <text evidence="1">The sequence shown here is derived from an EMBL/GenBank/DDBJ whole genome shotgun (WGS) entry which is preliminary data.</text>
</comment>
<reference evidence="1" key="2">
    <citation type="submission" date="2020-11" db="EMBL/GenBank/DDBJ databases">
        <authorList>
            <person name="McCartney M.A."/>
            <person name="Auch B."/>
            <person name="Kono T."/>
            <person name="Mallez S."/>
            <person name="Becker A."/>
            <person name="Gohl D.M."/>
            <person name="Silverstein K.A.T."/>
            <person name="Koren S."/>
            <person name="Bechman K.B."/>
            <person name="Herman A."/>
            <person name="Abrahante J.E."/>
            <person name="Garbe J."/>
        </authorList>
    </citation>
    <scope>NUCLEOTIDE SEQUENCE</scope>
    <source>
        <strain evidence="1">Duluth1</strain>
        <tissue evidence="1">Whole animal</tissue>
    </source>
</reference>
<evidence type="ECO:0000313" key="1">
    <source>
        <dbReference type="EMBL" id="KAH3813939.1"/>
    </source>
</evidence>
<dbReference type="AlphaFoldDB" id="A0A9D4GB89"/>
<reference evidence="1" key="1">
    <citation type="journal article" date="2019" name="bioRxiv">
        <title>The Genome of the Zebra Mussel, Dreissena polymorpha: A Resource for Invasive Species Research.</title>
        <authorList>
            <person name="McCartney M.A."/>
            <person name="Auch B."/>
            <person name="Kono T."/>
            <person name="Mallez S."/>
            <person name="Zhang Y."/>
            <person name="Obille A."/>
            <person name="Becker A."/>
            <person name="Abrahante J.E."/>
            <person name="Garbe J."/>
            <person name="Badalamenti J.P."/>
            <person name="Herman A."/>
            <person name="Mangelson H."/>
            <person name="Liachko I."/>
            <person name="Sullivan S."/>
            <person name="Sone E.D."/>
            <person name="Koren S."/>
            <person name="Silverstein K.A.T."/>
            <person name="Beckman K.B."/>
            <person name="Gohl D.M."/>
        </authorList>
    </citation>
    <scope>NUCLEOTIDE SEQUENCE</scope>
    <source>
        <strain evidence="1">Duluth1</strain>
        <tissue evidence="1">Whole animal</tissue>
    </source>
</reference>